<dbReference type="EMBL" id="CP000360">
    <property type="protein sequence ID" value="ABF39600.1"/>
    <property type="molecule type" value="Genomic_DNA"/>
</dbReference>
<comment type="subcellular location">
    <subcellularLocation>
        <location evidence="1">Cell membrane</location>
        <topology evidence="1">Multi-pass membrane protein</topology>
    </subcellularLocation>
    <subcellularLocation>
        <location evidence="6">Membrane</location>
        <topology evidence="6">Multi-pass membrane protein</topology>
    </subcellularLocation>
</comment>
<dbReference type="AlphaFoldDB" id="Q1IU50"/>
<evidence type="ECO:0000259" key="8">
    <source>
        <dbReference type="Pfam" id="PF01618"/>
    </source>
</evidence>
<dbReference type="Proteomes" id="UP000002432">
    <property type="component" value="Chromosome"/>
</dbReference>
<keyword evidence="3 7" id="KW-0812">Transmembrane</keyword>
<evidence type="ECO:0000256" key="4">
    <source>
        <dbReference type="ARBA" id="ARBA00022989"/>
    </source>
</evidence>
<evidence type="ECO:0000313" key="9">
    <source>
        <dbReference type="EMBL" id="ABF39600.1"/>
    </source>
</evidence>
<dbReference type="GO" id="GO:0051301">
    <property type="term" value="P:cell division"/>
    <property type="evidence" value="ECO:0007669"/>
    <property type="project" value="UniProtKB-KW"/>
</dbReference>
<feature type="transmembrane region" description="Helical" evidence="7">
    <location>
        <begin position="23"/>
        <end position="45"/>
    </location>
</feature>
<dbReference type="PANTHER" id="PTHR30625:SF3">
    <property type="entry name" value="TOL-PAL SYSTEM PROTEIN TOLQ"/>
    <property type="match status" value="1"/>
</dbReference>
<accession>Q1IU50</accession>
<feature type="domain" description="MotA/TolQ/ExbB proton channel" evidence="8">
    <location>
        <begin position="101"/>
        <end position="207"/>
    </location>
</feature>
<comment type="similarity">
    <text evidence="6">Belongs to the exbB/tolQ family.</text>
</comment>
<dbReference type="PANTHER" id="PTHR30625">
    <property type="entry name" value="PROTEIN TOLQ"/>
    <property type="match status" value="1"/>
</dbReference>
<gene>
    <name evidence="9" type="ordered locus">Acid345_0595</name>
</gene>
<evidence type="ECO:0000256" key="3">
    <source>
        <dbReference type="ARBA" id="ARBA00022692"/>
    </source>
</evidence>
<protein>
    <submittedName>
        <fullName evidence="9">Cell division and transport-associated protein TolQ</fullName>
    </submittedName>
</protein>
<keyword evidence="10" id="KW-1185">Reference proteome</keyword>
<evidence type="ECO:0000256" key="5">
    <source>
        <dbReference type="ARBA" id="ARBA00023136"/>
    </source>
</evidence>
<evidence type="ECO:0000256" key="1">
    <source>
        <dbReference type="ARBA" id="ARBA00004651"/>
    </source>
</evidence>
<evidence type="ECO:0000313" key="10">
    <source>
        <dbReference type="Proteomes" id="UP000002432"/>
    </source>
</evidence>
<keyword evidence="9" id="KW-0131">Cell cycle</keyword>
<reference evidence="9 10" key="1">
    <citation type="journal article" date="2009" name="Appl. Environ. Microbiol.">
        <title>Three genomes from the phylum Acidobacteria provide insight into the lifestyles of these microorganisms in soils.</title>
        <authorList>
            <person name="Ward N.L."/>
            <person name="Challacombe J.F."/>
            <person name="Janssen P.H."/>
            <person name="Henrissat B."/>
            <person name="Coutinho P.M."/>
            <person name="Wu M."/>
            <person name="Xie G."/>
            <person name="Haft D.H."/>
            <person name="Sait M."/>
            <person name="Badger J."/>
            <person name="Barabote R.D."/>
            <person name="Bradley B."/>
            <person name="Brettin T.S."/>
            <person name="Brinkac L.M."/>
            <person name="Bruce D."/>
            <person name="Creasy T."/>
            <person name="Daugherty S.C."/>
            <person name="Davidsen T.M."/>
            <person name="DeBoy R.T."/>
            <person name="Detter J.C."/>
            <person name="Dodson R.J."/>
            <person name="Durkin A.S."/>
            <person name="Ganapathy A."/>
            <person name="Gwinn-Giglio M."/>
            <person name="Han C.S."/>
            <person name="Khouri H."/>
            <person name="Kiss H."/>
            <person name="Kothari S.P."/>
            <person name="Madupu R."/>
            <person name="Nelson K.E."/>
            <person name="Nelson W.C."/>
            <person name="Paulsen I."/>
            <person name="Penn K."/>
            <person name="Ren Q."/>
            <person name="Rosovitz M.J."/>
            <person name="Selengut J.D."/>
            <person name="Shrivastava S."/>
            <person name="Sullivan S.A."/>
            <person name="Tapia R."/>
            <person name="Thompson L.S."/>
            <person name="Watkins K.L."/>
            <person name="Yang Q."/>
            <person name="Yu C."/>
            <person name="Zafar N."/>
            <person name="Zhou L."/>
            <person name="Kuske C.R."/>
        </authorList>
    </citation>
    <scope>NUCLEOTIDE SEQUENCE [LARGE SCALE GENOMIC DNA]</scope>
    <source>
        <strain evidence="9 10">Ellin345</strain>
    </source>
</reference>
<name>Q1IU50_KORVE</name>
<proteinExistence type="inferred from homology"/>
<evidence type="ECO:0000256" key="2">
    <source>
        <dbReference type="ARBA" id="ARBA00022475"/>
    </source>
</evidence>
<organism evidence="9 10">
    <name type="scientific">Koribacter versatilis (strain Ellin345)</name>
    <dbReference type="NCBI Taxonomy" id="204669"/>
    <lineage>
        <taxon>Bacteria</taxon>
        <taxon>Pseudomonadati</taxon>
        <taxon>Acidobacteriota</taxon>
        <taxon>Terriglobia</taxon>
        <taxon>Terriglobales</taxon>
        <taxon>Candidatus Korobacteraceae</taxon>
        <taxon>Candidatus Korobacter</taxon>
    </lineage>
</organism>
<keyword evidence="4 7" id="KW-1133">Transmembrane helix</keyword>
<dbReference type="Pfam" id="PF01618">
    <property type="entry name" value="MotA_ExbB"/>
    <property type="match status" value="1"/>
</dbReference>
<sequence length="235" mass="25749">MAIHLLAFAQSGELTSLFSNTGLVARAVLLILMLFSLFSWSIVVAKWSLFRRAKVQSGRFVRAFRKAQRMQDVAAVAEQFKPSPLVSVFEGAYEELRRQGPRLNVTSIQRSTQIAASEELTRLERRLPWLATTGAVTPFIGLFGTVWGIIDAFHGLGDAGAATLRAVAPGISEALITTAAGLFAAVPAVIFYNMYMNNIREFGARMDDFSLELLNTVERGSNAPAPQRGVEVVER</sequence>
<dbReference type="EnsemblBacteria" id="ABF39600">
    <property type="protein sequence ID" value="ABF39600"/>
    <property type="gene ID" value="Acid345_0595"/>
</dbReference>
<dbReference type="RefSeq" id="WP_011521402.1">
    <property type="nucleotide sequence ID" value="NC_008009.1"/>
</dbReference>
<keyword evidence="6" id="KW-0813">Transport</keyword>
<dbReference type="STRING" id="204669.Acid345_0595"/>
<keyword evidence="5 7" id="KW-0472">Membrane</keyword>
<dbReference type="HOGENOM" id="CLU_053325_2_2_0"/>
<dbReference type="InterPro" id="IPR050790">
    <property type="entry name" value="ExbB/TolQ_transport"/>
</dbReference>
<dbReference type="InterPro" id="IPR002898">
    <property type="entry name" value="MotA_ExbB_proton_chnl"/>
</dbReference>
<dbReference type="KEGG" id="aba:Acid345_0595"/>
<keyword evidence="2" id="KW-1003">Cell membrane</keyword>
<dbReference type="GO" id="GO:0005886">
    <property type="term" value="C:plasma membrane"/>
    <property type="evidence" value="ECO:0007669"/>
    <property type="project" value="UniProtKB-SubCell"/>
</dbReference>
<dbReference type="eggNOG" id="COG0811">
    <property type="taxonomic scope" value="Bacteria"/>
</dbReference>
<dbReference type="GO" id="GO:0017038">
    <property type="term" value="P:protein import"/>
    <property type="evidence" value="ECO:0007669"/>
    <property type="project" value="TreeGrafter"/>
</dbReference>
<feature type="transmembrane region" description="Helical" evidence="7">
    <location>
        <begin position="127"/>
        <end position="150"/>
    </location>
</feature>
<evidence type="ECO:0000256" key="6">
    <source>
        <dbReference type="RuleBase" id="RU004057"/>
    </source>
</evidence>
<dbReference type="OrthoDB" id="4045at2"/>
<evidence type="ECO:0000256" key="7">
    <source>
        <dbReference type="SAM" id="Phobius"/>
    </source>
</evidence>
<keyword evidence="9" id="KW-0132">Cell division</keyword>
<feature type="transmembrane region" description="Helical" evidence="7">
    <location>
        <begin position="170"/>
        <end position="195"/>
    </location>
</feature>
<keyword evidence="6" id="KW-0653">Protein transport</keyword>